<dbReference type="InterPro" id="IPR027897">
    <property type="entry name" value="DUF4559"/>
</dbReference>
<dbReference type="SUPFAM" id="SSF52047">
    <property type="entry name" value="RNI-like"/>
    <property type="match status" value="1"/>
</dbReference>
<feature type="coiled-coil region" evidence="1">
    <location>
        <begin position="287"/>
        <end position="396"/>
    </location>
</feature>
<evidence type="ECO:0000313" key="4">
    <source>
        <dbReference type="Proteomes" id="UP000828390"/>
    </source>
</evidence>
<keyword evidence="4" id="KW-1185">Reference proteome</keyword>
<accession>A0A9D3Y2M5</accession>
<dbReference type="InterPro" id="IPR007111">
    <property type="entry name" value="NACHT_NTPase"/>
</dbReference>
<name>A0A9D3Y2M5_DREPO</name>
<feature type="domain" description="NACHT" evidence="2">
    <location>
        <begin position="560"/>
        <end position="669"/>
    </location>
</feature>
<dbReference type="Pfam" id="PF05729">
    <property type="entry name" value="NACHT"/>
    <property type="match status" value="1"/>
</dbReference>
<evidence type="ECO:0000256" key="1">
    <source>
        <dbReference type="SAM" id="Coils"/>
    </source>
</evidence>
<proteinExistence type="predicted"/>
<evidence type="ECO:0000259" key="2">
    <source>
        <dbReference type="PROSITE" id="PS50837"/>
    </source>
</evidence>
<protein>
    <recommendedName>
        <fullName evidence="2">NACHT domain-containing protein</fullName>
    </recommendedName>
</protein>
<dbReference type="SUPFAM" id="SSF52540">
    <property type="entry name" value="P-loop containing nucleoside triphosphate hydrolases"/>
    <property type="match status" value="1"/>
</dbReference>
<dbReference type="PANTHER" id="PTHR46312:SF2">
    <property type="entry name" value="NUCLEOTIDE-BINDING OLIGOMERIZATION DOMAIN-CONTAINING PROTEIN 2-LIKE"/>
    <property type="match status" value="1"/>
</dbReference>
<organism evidence="3 4">
    <name type="scientific">Dreissena polymorpha</name>
    <name type="common">Zebra mussel</name>
    <name type="synonym">Mytilus polymorpha</name>
    <dbReference type="NCBI Taxonomy" id="45954"/>
    <lineage>
        <taxon>Eukaryota</taxon>
        <taxon>Metazoa</taxon>
        <taxon>Spiralia</taxon>
        <taxon>Lophotrochozoa</taxon>
        <taxon>Mollusca</taxon>
        <taxon>Bivalvia</taxon>
        <taxon>Autobranchia</taxon>
        <taxon>Heteroconchia</taxon>
        <taxon>Euheterodonta</taxon>
        <taxon>Imparidentia</taxon>
        <taxon>Neoheterodontei</taxon>
        <taxon>Myida</taxon>
        <taxon>Dreissenoidea</taxon>
        <taxon>Dreissenidae</taxon>
        <taxon>Dreissena</taxon>
    </lineage>
</organism>
<dbReference type="PANTHER" id="PTHR46312">
    <property type="entry name" value="NACHT DOMAIN-CONTAINING PROTEIN"/>
    <property type="match status" value="1"/>
</dbReference>
<keyword evidence="1" id="KW-0175">Coiled coil</keyword>
<gene>
    <name evidence="3" type="ORF">DPMN_194427</name>
</gene>
<sequence length="1750" mass="197894">MANLSAVFSEKERTNWLKAWLAVDIAKAGIEQFVENEAITLQASIYKIVWSSSQAPAACIGCHTANLLKCPTKNVCNKWGSQSTCNSMHDSALKQPRPCPANVCNKVHDEIVKRHRFNNPSWKNTTAQQWATNPWQVGKAYLPPDGYAGKTTVQDTDFNGIISFMMNCKHFYNRLSFLISPGNHNSPCLLTKARDIGKTVRHSSHCKVTDPDLQVIFTTLACLLSDPTCLAHDVAAKEAVRKLAELERDTLKITTEEMIRLLEAAQDTLKTVENIAYKSLSEMQMHLEQCKKDLNAHLDKCKQELDEHTAKCNIAEKKDLNAHTDKCKQELDEHTAKCNIAEKKDLNVHTDKCKQELDEHTAKCNIAEKKDLNVHTDKCKQELDEHTAKCNIAEKKDLNAHTDKCKHELDEHTAKCNIAEKKDLNAHSDKCKHELDEHTAKCNIAEKKDLNAHTDKCKLELDEHTAQCTHAIDEHVSKTVKSTYGQSCKELIERTKKLYSDTLSRVTISPLNDFIQEKVGDVYLSPKIVQMSQDRGTFKKTDSQVTQYKDVLFTDDTVNPRIFLQGEAGSGKTTFLAKMALDWCGEPHVCSASDNSSIFFSDVDVLQGFLFVFHITLRNSAKQFDVYTLIKEQIIYSIYSQEDREKAYILLNEIMKREQCLVLLDGLDEWTAPGDHHDIPTLVVDHSKCVMLFSTRPWKLAVSKIMLSDIYTSVQLEGINKPFELSRILLSRLVDKDDLKIKYSAFKNYIAKQKLYNLLLSPMMLSAIVCSYAEGTELKGSKCEIYILLLESLFKKPNSEMCTFEQPPFRCFTGTQYIQPNMESLNRLAELAFHLLFVNARENSLVFTDTELRKFKLNEREQKEFALKSGILSSARNTSSLRSASSFSFIHLSMQEFLAAYHIARNTHLVDGVISVYLKRHNDAYREISQVFIFLCGLDVSSVDSLSSMMEQHHVMSNFNYDVWLRNYWFQDTILTGLREAVANGHNDIRLRLSRFSFDNGNFIDLHRIWTNNASNVLSLEVDIFDFEYQNDESPSHITLDISLCRKLQKLRLQGDGILLKDFADVASLELPVWIVLNSSDPSQYTDPSPLLPSIEYIVLRCVTCSYTSLCSLLSSLLTLDHKVKCVLDNCKITSCVGGAVCKLCKTDPRVEIKTENKQIAVPLGDKSLLEALNGLNITSLSLEYHCKAFRDNHKESLTQTIELKIQLDELNIKVKHSIPLSPDQWKTLHGLKIRSLSLTWDALKHTESLSQSLASLTRLEMLCITVYYAEPGMWEALHGLDIKSLSLSLGWGYIYGYDAFELKYAESLKQSLLSLKQLETLSCSVDLESPGLWEALHGLSIKSLTLSLRCARRFSFKLINTTSLKQSLLSLKQLETLSISVDEDILEHLDIPVLWEALHGLSIKSLSLSVNGLPRGCLVKHAESLSQSLSSLIQLDTLSIIISIEDSPGLCEALHGLDIKSLSLSLSGWSDCFILKYAESLNQLMSSLTQLDTLSISVDEDTPVLWEALHGLSIKSLSLNLIDSTRGFWVEHAESLSQLLLSLTQLDTLSIIAKEDCPGLWDYLNGLNIKRLSLSGAKRGLRVWHAESLSQSLSSLTQLETLTLYVHKYIALQVPRSLKYLNIFSKALLLSDIRDLVDTLAACSHAIEINLEFGCASSVDPPKRIPLQEYIPIQQELVSRKNVVVKRFQLYETEYNSTMPVLYIGGVDDPAHRDLSMKHDAYERFDKIMKIYEWSRISIGLQINPESFL</sequence>
<dbReference type="Gene3D" id="3.40.50.300">
    <property type="entry name" value="P-loop containing nucleotide triphosphate hydrolases"/>
    <property type="match status" value="1"/>
</dbReference>
<dbReference type="EMBL" id="JAIWYP010000042">
    <property type="protein sequence ID" value="KAH3691199.1"/>
    <property type="molecule type" value="Genomic_DNA"/>
</dbReference>
<reference evidence="3" key="2">
    <citation type="submission" date="2020-11" db="EMBL/GenBank/DDBJ databases">
        <authorList>
            <person name="McCartney M.A."/>
            <person name="Auch B."/>
            <person name="Kono T."/>
            <person name="Mallez S."/>
            <person name="Becker A."/>
            <person name="Gohl D.M."/>
            <person name="Silverstein K.A.T."/>
            <person name="Koren S."/>
            <person name="Bechman K.B."/>
            <person name="Herman A."/>
            <person name="Abrahante J.E."/>
            <person name="Garbe J."/>
        </authorList>
    </citation>
    <scope>NUCLEOTIDE SEQUENCE</scope>
    <source>
        <strain evidence="3">Duluth1</strain>
        <tissue evidence="3">Whole animal</tissue>
    </source>
</reference>
<comment type="caution">
    <text evidence="3">The sequence shown here is derived from an EMBL/GenBank/DDBJ whole genome shotgun (WGS) entry which is preliminary data.</text>
</comment>
<dbReference type="PROSITE" id="PS50837">
    <property type="entry name" value="NACHT"/>
    <property type="match status" value="1"/>
</dbReference>
<reference evidence="3" key="1">
    <citation type="journal article" date="2019" name="bioRxiv">
        <title>The Genome of the Zebra Mussel, Dreissena polymorpha: A Resource for Invasive Species Research.</title>
        <authorList>
            <person name="McCartney M.A."/>
            <person name="Auch B."/>
            <person name="Kono T."/>
            <person name="Mallez S."/>
            <person name="Zhang Y."/>
            <person name="Obille A."/>
            <person name="Becker A."/>
            <person name="Abrahante J.E."/>
            <person name="Garbe J."/>
            <person name="Badalamenti J.P."/>
            <person name="Herman A."/>
            <person name="Mangelson H."/>
            <person name="Liachko I."/>
            <person name="Sullivan S."/>
            <person name="Sone E.D."/>
            <person name="Koren S."/>
            <person name="Silverstein K.A.T."/>
            <person name="Beckman K.B."/>
            <person name="Gohl D.M."/>
        </authorList>
    </citation>
    <scope>NUCLEOTIDE SEQUENCE</scope>
    <source>
        <strain evidence="3">Duluth1</strain>
        <tissue evidence="3">Whole animal</tissue>
    </source>
</reference>
<dbReference type="Proteomes" id="UP000828390">
    <property type="component" value="Unassembled WGS sequence"/>
</dbReference>
<evidence type="ECO:0000313" key="3">
    <source>
        <dbReference type="EMBL" id="KAH3691199.1"/>
    </source>
</evidence>
<dbReference type="InterPro" id="IPR027417">
    <property type="entry name" value="P-loop_NTPase"/>
</dbReference>
<dbReference type="Pfam" id="PF15112">
    <property type="entry name" value="DUF4559"/>
    <property type="match status" value="1"/>
</dbReference>